<evidence type="ECO:0000313" key="5">
    <source>
        <dbReference type="Proteomes" id="UP001431209"/>
    </source>
</evidence>
<dbReference type="AlphaFoldDB" id="A0AAW2YLV9"/>
<keyword evidence="2" id="KW-0687">Ribonucleoprotein</keyword>
<dbReference type="Pfam" id="PF04758">
    <property type="entry name" value="Ribosomal_S30"/>
    <property type="match status" value="1"/>
</dbReference>
<dbReference type="InterPro" id="IPR006846">
    <property type="entry name" value="Ribosomal_eS30"/>
</dbReference>
<dbReference type="EMBL" id="JAOPGA020000204">
    <property type="protein sequence ID" value="KAL0477644.1"/>
    <property type="molecule type" value="Genomic_DNA"/>
</dbReference>
<dbReference type="Proteomes" id="UP001431209">
    <property type="component" value="Unassembled WGS sequence"/>
</dbReference>
<keyword evidence="1" id="KW-0689">Ribosomal protein</keyword>
<keyword evidence="5" id="KW-1185">Reference proteome</keyword>
<evidence type="ECO:0000313" key="4">
    <source>
        <dbReference type="EMBL" id="KAL0477644.1"/>
    </source>
</evidence>
<gene>
    <name evidence="4" type="ORF">AKO1_005559</name>
</gene>
<organism evidence="4 5">
    <name type="scientific">Acrasis kona</name>
    <dbReference type="NCBI Taxonomy" id="1008807"/>
    <lineage>
        <taxon>Eukaryota</taxon>
        <taxon>Discoba</taxon>
        <taxon>Heterolobosea</taxon>
        <taxon>Tetramitia</taxon>
        <taxon>Eutetramitia</taxon>
        <taxon>Acrasidae</taxon>
        <taxon>Acrasis</taxon>
    </lineage>
</organism>
<dbReference type="GO" id="GO:0005840">
    <property type="term" value="C:ribosome"/>
    <property type="evidence" value="ECO:0007669"/>
    <property type="project" value="UniProtKB-KW"/>
</dbReference>
<name>A0AAW2YLV9_9EUKA</name>
<proteinExistence type="predicted"/>
<accession>A0AAW2YLV9</accession>
<sequence length="101" mass="11939">MGKFGSRLCWTGKVRAMTPKVEKSNTKHEVTGRAKKRSAAKSLTKKVATEIKVFEQNEFIFNKKEVKKVEIRHYDEHNIEMYRPDSNSKKPHRSRETYRLQ</sequence>
<dbReference type="GO" id="GO:0006412">
    <property type="term" value="P:translation"/>
    <property type="evidence" value="ECO:0007669"/>
    <property type="project" value="InterPro"/>
</dbReference>
<protein>
    <submittedName>
        <fullName evidence="4">RPS30</fullName>
    </submittedName>
</protein>
<comment type="caution">
    <text evidence="4">The sequence shown here is derived from an EMBL/GenBank/DDBJ whole genome shotgun (WGS) entry which is preliminary data.</text>
</comment>
<evidence type="ECO:0000256" key="3">
    <source>
        <dbReference type="SAM" id="MobiDB-lite"/>
    </source>
</evidence>
<evidence type="ECO:0000256" key="1">
    <source>
        <dbReference type="ARBA" id="ARBA00022980"/>
    </source>
</evidence>
<feature type="region of interest" description="Disordered" evidence="3">
    <location>
        <begin position="80"/>
        <end position="101"/>
    </location>
</feature>
<evidence type="ECO:0000256" key="2">
    <source>
        <dbReference type="ARBA" id="ARBA00023274"/>
    </source>
</evidence>
<dbReference type="GO" id="GO:1990904">
    <property type="term" value="C:ribonucleoprotein complex"/>
    <property type="evidence" value="ECO:0007669"/>
    <property type="project" value="UniProtKB-KW"/>
</dbReference>
<dbReference type="GO" id="GO:0003735">
    <property type="term" value="F:structural constituent of ribosome"/>
    <property type="evidence" value="ECO:0007669"/>
    <property type="project" value="InterPro"/>
</dbReference>
<reference evidence="4 5" key="1">
    <citation type="submission" date="2024-03" db="EMBL/GenBank/DDBJ databases">
        <title>The Acrasis kona genome and developmental transcriptomes reveal deep origins of eukaryotic multicellular pathways.</title>
        <authorList>
            <person name="Sheikh S."/>
            <person name="Fu C.-J."/>
            <person name="Brown M.W."/>
            <person name="Baldauf S.L."/>
        </authorList>
    </citation>
    <scope>NUCLEOTIDE SEQUENCE [LARGE SCALE GENOMIC DNA]</scope>
    <source>
        <strain evidence="4 5">ATCC MYA-3509</strain>
    </source>
</reference>